<evidence type="ECO:0000313" key="1">
    <source>
        <dbReference type="EMBL" id="SHF50000.1"/>
    </source>
</evidence>
<gene>
    <name evidence="1" type="ORF">SAMN02745781_02441</name>
</gene>
<dbReference type="Pfam" id="PF10115">
    <property type="entry name" value="HlyU"/>
    <property type="match status" value="1"/>
</dbReference>
<dbReference type="EMBL" id="FQUH01000011">
    <property type="protein sequence ID" value="SHF50000.1"/>
    <property type="molecule type" value="Genomic_DNA"/>
</dbReference>
<name>A0A1M5C5P5_VIBGA</name>
<evidence type="ECO:0008006" key="3">
    <source>
        <dbReference type="Google" id="ProtNLM"/>
    </source>
</evidence>
<dbReference type="InterPro" id="IPR018772">
    <property type="entry name" value="Transcription_activator_HlyU"/>
</dbReference>
<protein>
    <recommendedName>
        <fullName evidence="3">Transcriptional activator HlyU</fullName>
    </recommendedName>
</protein>
<keyword evidence="2" id="KW-1185">Reference proteome</keyword>
<reference evidence="2" key="1">
    <citation type="submission" date="2016-11" db="EMBL/GenBank/DDBJ databases">
        <authorList>
            <person name="Varghese N."/>
            <person name="Submissions S."/>
        </authorList>
    </citation>
    <scope>NUCLEOTIDE SEQUENCE [LARGE SCALE GENOMIC DNA]</scope>
    <source>
        <strain evidence="2">DSM 21264</strain>
    </source>
</reference>
<dbReference type="Proteomes" id="UP000184159">
    <property type="component" value="Unassembled WGS sequence"/>
</dbReference>
<sequence>MGFLSRLFGQRQQESTPVEPVYYKDFAIFPEAIAENGQYRVAGRITREINGEMKEHRFIRSDVLSNRGSADELMVNKAKMFIDQMGEKIFS</sequence>
<dbReference type="AlphaFoldDB" id="A0A1M5C5P5"/>
<dbReference type="RefSeq" id="WP_072959712.1">
    <property type="nucleotide sequence ID" value="NZ_FQUH01000011.1"/>
</dbReference>
<proteinExistence type="predicted"/>
<organism evidence="1 2">
    <name type="scientific">Vibrio gazogenes DSM 21264 = NBRC 103151</name>
    <dbReference type="NCBI Taxonomy" id="1123492"/>
    <lineage>
        <taxon>Bacteria</taxon>
        <taxon>Pseudomonadati</taxon>
        <taxon>Pseudomonadota</taxon>
        <taxon>Gammaproteobacteria</taxon>
        <taxon>Vibrionales</taxon>
        <taxon>Vibrionaceae</taxon>
        <taxon>Vibrio</taxon>
    </lineage>
</organism>
<accession>A0A1M5C5P5</accession>
<evidence type="ECO:0000313" key="2">
    <source>
        <dbReference type="Proteomes" id="UP000184159"/>
    </source>
</evidence>